<gene>
    <name evidence="2" type="ORF">RUN39_v1_570041</name>
</gene>
<dbReference type="AlphaFoldDB" id="A0A0S4TTE3"/>
<feature type="region of interest" description="Disordered" evidence="1">
    <location>
        <begin position="113"/>
        <end position="142"/>
    </location>
</feature>
<name>A0A0S4TTE3_RALSL</name>
<proteinExistence type="predicted"/>
<sequence length="142" mass="15773">MAKAATRSRGRSRDQLGLIAYDDSGTFTVNERRAAWSDAYDQEEAWRRQVIAQGEPEYQAAGKQNDFFAALLKPYQGLPAIEQAQYPSSYASQLQAWIRLDFNFRTHRPEGAGVSRASLSEQWLAQGPHGEQASGTPALDVP</sequence>
<protein>
    <submittedName>
        <fullName evidence="2">Uncharacterized protein</fullName>
    </submittedName>
</protein>
<dbReference type="EMBL" id="LN899819">
    <property type="protein sequence ID" value="CUV13338.1"/>
    <property type="molecule type" value="Genomic_DNA"/>
</dbReference>
<accession>A0A0S4TTE3</accession>
<reference evidence="2" key="1">
    <citation type="submission" date="2015-10" db="EMBL/GenBank/DDBJ databases">
        <authorList>
            <person name="Gilbert D.G."/>
        </authorList>
    </citation>
    <scope>NUCLEOTIDE SEQUENCE</scope>
    <source>
        <strain evidence="2">Phyl III-seqv23</strain>
    </source>
</reference>
<evidence type="ECO:0000313" key="2">
    <source>
        <dbReference type="EMBL" id="CUV13338.1"/>
    </source>
</evidence>
<evidence type="ECO:0000256" key="1">
    <source>
        <dbReference type="SAM" id="MobiDB-lite"/>
    </source>
</evidence>
<organism evidence="2">
    <name type="scientific">Ralstonia solanacearum</name>
    <name type="common">Pseudomonas solanacearum</name>
    <dbReference type="NCBI Taxonomy" id="305"/>
    <lineage>
        <taxon>Bacteria</taxon>
        <taxon>Pseudomonadati</taxon>
        <taxon>Pseudomonadota</taxon>
        <taxon>Betaproteobacteria</taxon>
        <taxon>Burkholderiales</taxon>
        <taxon>Burkholderiaceae</taxon>
        <taxon>Ralstonia</taxon>
        <taxon>Ralstonia solanacearum species complex</taxon>
    </lineage>
</organism>